<feature type="domain" description="F5/8 type C" evidence="1">
    <location>
        <begin position="281"/>
        <end position="434"/>
    </location>
</feature>
<accession>A0ABR2L254</accession>
<dbReference type="Proteomes" id="UP001470230">
    <property type="component" value="Unassembled WGS sequence"/>
</dbReference>
<dbReference type="PROSITE" id="PS50022">
    <property type="entry name" value="FA58C_3"/>
    <property type="match status" value="1"/>
</dbReference>
<evidence type="ECO:0000313" key="2">
    <source>
        <dbReference type="EMBL" id="KAK8897431.1"/>
    </source>
</evidence>
<reference evidence="2 3" key="1">
    <citation type="submission" date="2024-04" db="EMBL/GenBank/DDBJ databases">
        <title>Tritrichomonas musculus Genome.</title>
        <authorList>
            <person name="Alves-Ferreira E."/>
            <person name="Grigg M."/>
            <person name="Lorenzi H."/>
            <person name="Galac M."/>
        </authorList>
    </citation>
    <scope>NUCLEOTIDE SEQUENCE [LARGE SCALE GENOMIC DNA]</scope>
    <source>
        <strain evidence="2 3">EAF2021</strain>
    </source>
</reference>
<keyword evidence="3" id="KW-1185">Reference proteome</keyword>
<gene>
    <name evidence="2" type="ORF">M9Y10_015378</name>
</gene>
<organism evidence="2 3">
    <name type="scientific">Tritrichomonas musculus</name>
    <dbReference type="NCBI Taxonomy" id="1915356"/>
    <lineage>
        <taxon>Eukaryota</taxon>
        <taxon>Metamonada</taxon>
        <taxon>Parabasalia</taxon>
        <taxon>Tritrichomonadida</taxon>
        <taxon>Tritrichomonadidae</taxon>
        <taxon>Tritrichomonas</taxon>
    </lineage>
</organism>
<proteinExistence type="predicted"/>
<protein>
    <recommendedName>
        <fullName evidence="1">F5/8 type C domain-containing protein</fullName>
    </recommendedName>
</protein>
<dbReference type="Gene3D" id="2.60.120.260">
    <property type="entry name" value="Galactose-binding domain-like"/>
    <property type="match status" value="1"/>
</dbReference>
<dbReference type="InterPro" id="IPR000421">
    <property type="entry name" value="FA58C"/>
</dbReference>
<name>A0ABR2L254_9EUKA</name>
<evidence type="ECO:0000313" key="3">
    <source>
        <dbReference type="Proteomes" id="UP001470230"/>
    </source>
</evidence>
<dbReference type="Pfam" id="PF07707">
    <property type="entry name" value="BACK"/>
    <property type="match status" value="1"/>
</dbReference>
<evidence type="ECO:0000259" key="1">
    <source>
        <dbReference type="PROSITE" id="PS50022"/>
    </source>
</evidence>
<dbReference type="SUPFAM" id="SSF49785">
    <property type="entry name" value="Galactose-binding domain-like"/>
    <property type="match status" value="1"/>
</dbReference>
<dbReference type="EMBL" id="JAPFFF010000002">
    <property type="protein sequence ID" value="KAK8897431.1"/>
    <property type="molecule type" value="Genomic_DNA"/>
</dbReference>
<dbReference type="InterPro" id="IPR011705">
    <property type="entry name" value="BACK"/>
</dbReference>
<sequence length="436" mass="50577">MNYIDTLSLQPCTVVNVPIQTYDKDFTFIVNGEEIKTSRIISDLLSPIICQIHSIDPTVDVFMINTQQKGNFFRILDLVSFQDINLPSSEVEFITEVIEILGNKNIKYQKAKETIELTIDNVLNRIAFHERFSLFNSSVLITEIEFIASHFYELCTNHEDEFEILSNETLLQIFSNDHFQLNSEDELLHFINRLYSRDKRFSFMYETVLFTNVTSDAMSEFLSIYDPNDITVASWMAVSKRLEREIVMNSADQPETRYREKKPIINGQLFDHKSGKEFHGIINHLISESNGNIDSKLAITSSSLFDSLYQPQNVTLFDSDDHFISQNEQGSWICFDFKDHRVVPSAVTIKTRNVSQNDHQPRSWVIEASSDNNSWEILDQEDDSPHLHGGNIVHTFAMNRPNSKEFQYIRMRQTGPNWEGENFLIVCSFEIYGRLI</sequence>
<dbReference type="InterPro" id="IPR008979">
    <property type="entry name" value="Galactose-bd-like_sf"/>
</dbReference>
<comment type="caution">
    <text evidence="2">The sequence shown here is derived from an EMBL/GenBank/DDBJ whole genome shotgun (WGS) entry which is preliminary data.</text>
</comment>